<reference evidence="1" key="1">
    <citation type="journal article" date="2015" name="Nature">
        <title>Complex archaea that bridge the gap between prokaryotes and eukaryotes.</title>
        <authorList>
            <person name="Spang A."/>
            <person name="Saw J.H."/>
            <person name="Jorgensen S.L."/>
            <person name="Zaremba-Niedzwiedzka K."/>
            <person name="Martijn J."/>
            <person name="Lind A.E."/>
            <person name="van Eijk R."/>
            <person name="Schleper C."/>
            <person name="Guy L."/>
            <person name="Ettema T.J."/>
        </authorList>
    </citation>
    <scope>NUCLEOTIDE SEQUENCE</scope>
</reference>
<accession>A0A0F9BH55</accession>
<dbReference type="EMBL" id="LAZR01037837">
    <property type="protein sequence ID" value="KKL21145.1"/>
    <property type="molecule type" value="Genomic_DNA"/>
</dbReference>
<comment type="caution">
    <text evidence="1">The sequence shown here is derived from an EMBL/GenBank/DDBJ whole genome shotgun (WGS) entry which is preliminary data.</text>
</comment>
<sequence length="216" mass="23395">MAIPEALAGTNGPIVIRFRFEQRTKSNGFVDFMPDGVLASGQVELDNDQAIPRTCDLVLRAAELPSGFDPLRSLIAVFCEVLDEGTFVRFPIGLFRLTNPTDDITPSPEDTIAFRGSDVTYFLQKDKQDGPFELAAGTNYIKAVESILTTLGLVHDLPPAAPTTPIAFVWEQGTPSLIIVNQLLKGIDHFQIAPDGEGTFRTAPRVAPRGVAPDVS</sequence>
<organism evidence="1">
    <name type="scientific">marine sediment metagenome</name>
    <dbReference type="NCBI Taxonomy" id="412755"/>
    <lineage>
        <taxon>unclassified sequences</taxon>
        <taxon>metagenomes</taxon>
        <taxon>ecological metagenomes</taxon>
    </lineage>
</organism>
<dbReference type="AlphaFoldDB" id="A0A0F9BH55"/>
<evidence type="ECO:0000313" key="1">
    <source>
        <dbReference type="EMBL" id="KKL21145.1"/>
    </source>
</evidence>
<protein>
    <submittedName>
        <fullName evidence="1">Uncharacterized protein</fullName>
    </submittedName>
</protein>
<proteinExistence type="predicted"/>
<feature type="non-terminal residue" evidence="1">
    <location>
        <position position="216"/>
    </location>
</feature>
<gene>
    <name evidence="1" type="ORF">LCGC14_2448400</name>
</gene>
<name>A0A0F9BH55_9ZZZZ</name>